<dbReference type="Gene3D" id="1.10.10.250">
    <property type="entry name" value="Ribosomal protein L11, C-terminal domain"/>
    <property type="match status" value="1"/>
</dbReference>
<feature type="domain" description="Large ribosomal subunit protein uL11 N-terminal" evidence="9">
    <location>
        <begin position="21"/>
        <end position="78"/>
    </location>
</feature>
<dbReference type="SUPFAM" id="SSF54747">
    <property type="entry name" value="Ribosomal L11/L12e N-terminal domain"/>
    <property type="match status" value="1"/>
</dbReference>
<evidence type="ECO:0000313" key="11">
    <source>
        <dbReference type="Proteomes" id="UP000770717"/>
    </source>
</evidence>
<dbReference type="Pfam" id="PF00298">
    <property type="entry name" value="Ribosomal_L11"/>
    <property type="match status" value="1"/>
</dbReference>
<dbReference type="CDD" id="cd00349">
    <property type="entry name" value="Ribosomal_L11"/>
    <property type="match status" value="1"/>
</dbReference>
<dbReference type="InterPro" id="IPR000911">
    <property type="entry name" value="Ribosomal_uL11"/>
</dbReference>
<dbReference type="InterPro" id="IPR036796">
    <property type="entry name" value="Ribosomal_uL11_N_sf"/>
</dbReference>
<evidence type="ECO:0000256" key="5">
    <source>
        <dbReference type="ARBA" id="ARBA00040104"/>
    </source>
</evidence>
<sequence>MSKASRAVKAAKKTDVSGVIRALLGAGQAAPGPPLGPTLGQRGIPIGQFCKEFNERTKDVIEGVPLRVKILVNPDRTYEMKIGQPPVSYFLKTAAGIEKGASQTEVVSHGKTFPRSTPRTKSLGHEVAGMVTLKQVYEIAVVKSQDEAFILRDMPLIEVVKSIIGSARSLGIKVVRDLSPEDYGKFLEEREVVLKAAAEARLAEAEAAKKK</sequence>
<dbReference type="Proteomes" id="UP000770717">
    <property type="component" value="Unassembled WGS sequence"/>
</dbReference>
<name>A0A8J6EUA2_ELECQ</name>
<dbReference type="InterPro" id="IPR020783">
    <property type="entry name" value="Ribosomal_uL11_C"/>
</dbReference>
<dbReference type="EMBL" id="WNTK01000012">
    <property type="protein sequence ID" value="KAG9475273.1"/>
    <property type="molecule type" value="Genomic_DNA"/>
</dbReference>
<keyword evidence="2 7" id="KW-0689">Ribosomal protein</keyword>
<dbReference type="InterPro" id="IPR020784">
    <property type="entry name" value="Ribosomal_uL11_N"/>
</dbReference>
<comment type="subunit">
    <text evidence="4">Component of the mitochondrial ribosome large subunit (39S) which comprises a 16S rRNA and about 50 distinct proteins.</text>
</comment>
<dbReference type="PANTHER" id="PTHR11661">
    <property type="entry name" value="60S RIBOSOMAL PROTEIN L12"/>
    <property type="match status" value="1"/>
</dbReference>
<dbReference type="SMART" id="SM00649">
    <property type="entry name" value="RL11"/>
    <property type="match status" value="1"/>
</dbReference>
<evidence type="ECO:0000313" key="10">
    <source>
        <dbReference type="EMBL" id="KAG9475273.1"/>
    </source>
</evidence>
<evidence type="ECO:0000259" key="9">
    <source>
        <dbReference type="Pfam" id="PF03946"/>
    </source>
</evidence>
<evidence type="ECO:0000259" key="8">
    <source>
        <dbReference type="Pfam" id="PF00298"/>
    </source>
</evidence>
<dbReference type="FunFam" id="1.10.10.250:FF:000004">
    <property type="entry name" value="39S ribosomal protein L11, mitochondrial"/>
    <property type="match status" value="1"/>
</dbReference>
<evidence type="ECO:0000256" key="1">
    <source>
        <dbReference type="ARBA" id="ARBA00010537"/>
    </source>
</evidence>
<dbReference type="AlphaFoldDB" id="A0A8J6EUA2"/>
<dbReference type="GO" id="GO:0005762">
    <property type="term" value="C:mitochondrial large ribosomal subunit"/>
    <property type="evidence" value="ECO:0007669"/>
    <property type="project" value="TreeGrafter"/>
</dbReference>
<evidence type="ECO:0000256" key="7">
    <source>
        <dbReference type="RuleBase" id="RU003978"/>
    </source>
</evidence>
<dbReference type="Gene3D" id="3.30.1550.10">
    <property type="entry name" value="Ribosomal protein L11/L12, N-terminal domain"/>
    <property type="match status" value="1"/>
</dbReference>
<accession>A0A8J6EUA2</accession>
<evidence type="ECO:0000256" key="4">
    <source>
        <dbReference type="ARBA" id="ARBA00038782"/>
    </source>
</evidence>
<dbReference type="HAMAP" id="MF_00736">
    <property type="entry name" value="Ribosomal_uL11"/>
    <property type="match status" value="1"/>
</dbReference>
<protein>
    <recommendedName>
        <fullName evidence="5">Large ribosomal subunit protein uL11m</fullName>
    </recommendedName>
    <alternativeName>
        <fullName evidence="6">39S ribosomal protein L11, mitochondrial</fullName>
    </alternativeName>
</protein>
<keyword evidence="3 7" id="KW-0687">Ribonucleoprotein</keyword>
<keyword evidence="11" id="KW-1185">Reference proteome</keyword>
<feature type="domain" description="Large ribosomal subunit protein uL11 C-terminal" evidence="8">
    <location>
        <begin position="84"/>
        <end position="174"/>
    </location>
</feature>
<dbReference type="Pfam" id="PF03946">
    <property type="entry name" value="Ribosomal_L11_N"/>
    <property type="match status" value="1"/>
</dbReference>
<dbReference type="GO" id="GO:0070180">
    <property type="term" value="F:large ribosomal subunit rRNA binding"/>
    <property type="evidence" value="ECO:0007669"/>
    <property type="project" value="TreeGrafter"/>
</dbReference>
<reference evidence="10" key="1">
    <citation type="thesis" date="2020" institute="ProQuest LLC" country="789 East Eisenhower Parkway, Ann Arbor, MI, USA">
        <title>Comparative Genomics and Chromosome Evolution.</title>
        <authorList>
            <person name="Mudd A.B."/>
        </authorList>
    </citation>
    <scope>NUCLEOTIDE SEQUENCE</scope>
    <source>
        <strain evidence="10">HN-11 Male</strain>
        <tissue evidence="10">Kidney and liver</tissue>
    </source>
</reference>
<evidence type="ECO:0000256" key="2">
    <source>
        <dbReference type="ARBA" id="ARBA00022980"/>
    </source>
</evidence>
<dbReference type="SUPFAM" id="SSF46906">
    <property type="entry name" value="Ribosomal protein L11, C-terminal domain"/>
    <property type="match status" value="1"/>
</dbReference>
<gene>
    <name evidence="10" type="ORF">GDO78_003624</name>
</gene>
<dbReference type="InterPro" id="IPR036769">
    <property type="entry name" value="Ribosomal_uL11_C_sf"/>
</dbReference>
<dbReference type="GO" id="GO:0003735">
    <property type="term" value="F:structural constituent of ribosome"/>
    <property type="evidence" value="ECO:0007669"/>
    <property type="project" value="InterPro"/>
</dbReference>
<dbReference type="OrthoDB" id="1091498at2759"/>
<comment type="similarity">
    <text evidence="1 7">Belongs to the universal ribosomal protein uL11 family.</text>
</comment>
<comment type="caution">
    <text evidence="10">The sequence shown here is derived from an EMBL/GenBank/DDBJ whole genome shotgun (WGS) entry which is preliminary data.</text>
</comment>
<evidence type="ECO:0000256" key="3">
    <source>
        <dbReference type="ARBA" id="ARBA00023274"/>
    </source>
</evidence>
<dbReference type="PANTHER" id="PTHR11661:SF1">
    <property type="entry name" value="LARGE RIBOSOMAL SUBUNIT PROTEIN UL11M"/>
    <property type="match status" value="1"/>
</dbReference>
<dbReference type="GO" id="GO:0006412">
    <property type="term" value="P:translation"/>
    <property type="evidence" value="ECO:0007669"/>
    <property type="project" value="InterPro"/>
</dbReference>
<proteinExistence type="inferred from homology"/>
<organism evidence="10 11">
    <name type="scientific">Eleutherodactylus coqui</name>
    <name type="common">Puerto Rican coqui</name>
    <dbReference type="NCBI Taxonomy" id="57060"/>
    <lineage>
        <taxon>Eukaryota</taxon>
        <taxon>Metazoa</taxon>
        <taxon>Chordata</taxon>
        <taxon>Craniata</taxon>
        <taxon>Vertebrata</taxon>
        <taxon>Euteleostomi</taxon>
        <taxon>Amphibia</taxon>
        <taxon>Batrachia</taxon>
        <taxon>Anura</taxon>
        <taxon>Neobatrachia</taxon>
        <taxon>Hyloidea</taxon>
        <taxon>Eleutherodactylidae</taxon>
        <taxon>Eleutherodactylinae</taxon>
        <taxon>Eleutherodactylus</taxon>
        <taxon>Eleutherodactylus</taxon>
    </lineage>
</organism>
<evidence type="ECO:0000256" key="6">
    <source>
        <dbReference type="ARBA" id="ARBA00041455"/>
    </source>
</evidence>